<keyword evidence="4" id="KW-0281">Fimbrium</keyword>
<keyword evidence="3" id="KW-0732">Signal</keyword>
<protein>
    <submittedName>
        <fullName evidence="6">Fimbrial adhesin</fullName>
    </submittedName>
</protein>
<dbReference type="InterPro" id="IPR000259">
    <property type="entry name" value="Adhesion_dom_fimbrial"/>
</dbReference>
<proteinExistence type="inferred from homology"/>
<comment type="similarity">
    <text evidence="2">Belongs to the fimbrial protein family.</text>
</comment>
<dbReference type="PANTHER" id="PTHR33420">
    <property type="entry name" value="FIMBRIAL SUBUNIT ELFA-RELATED"/>
    <property type="match status" value="1"/>
</dbReference>
<dbReference type="GO" id="GO:0009289">
    <property type="term" value="C:pilus"/>
    <property type="evidence" value="ECO:0007669"/>
    <property type="project" value="UniProtKB-SubCell"/>
</dbReference>
<evidence type="ECO:0000259" key="5">
    <source>
        <dbReference type="Pfam" id="PF00419"/>
    </source>
</evidence>
<dbReference type="InterPro" id="IPR050263">
    <property type="entry name" value="Bact_Fimbrial_Adh_Pro"/>
</dbReference>
<dbReference type="GO" id="GO:0043709">
    <property type="term" value="P:cell adhesion involved in single-species biofilm formation"/>
    <property type="evidence" value="ECO:0007669"/>
    <property type="project" value="TreeGrafter"/>
</dbReference>
<evidence type="ECO:0000256" key="1">
    <source>
        <dbReference type="ARBA" id="ARBA00004561"/>
    </source>
</evidence>
<dbReference type="Proteomes" id="UP000254220">
    <property type="component" value="Unassembled WGS sequence"/>
</dbReference>
<evidence type="ECO:0000256" key="2">
    <source>
        <dbReference type="ARBA" id="ARBA00006671"/>
    </source>
</evidence>
<sequence>MKTMKGIVGRYLVFIGLSLWFIPLPSKAGCEFTDGSVVSTTTFNIPALTINEDTEPGTVLYEQALVGNKTNVRCHGVGAIYQGYTQLTSSDKRADNPLPEVYQTNVPGIGIQTAWNNTGGSATLNANNLIIPWHIGSANTENKSYALTIKAGLRIVVTGPVSSGVIDTSQLQADWKYDDLVVEQLRFSPVTVNVKANTCNLVESNITVPLRDIMIGEIHNGFSDVVSDSRFKIQLEQCDAGLKVDYKFTSAGSTGVSGNSDILTIADNNGAAQGVGLQILDSNNNVLQFDREYNVAVNTSDGQSLIIPLQARYIQTGPVKAGKVDSVATFEVFYR</sequence>
<dbReference type="EMBL" id="UGYB01000001">
    <property type="protein sequence ID" value="SUI04044.1"/>
    <property type="molecule type" value="Genomic_DNA"/>
</dbReference>
<gene>
    <name evidence="6" type="primary">fim_1</name>
    <name evidence="6" type="ORF">NCTC12420_03879</name>
</gene>
<dbReference type="PANTHER" id="PTHR33420:SF3">
    <property type="entry name" value="FIMBRIAL SUBUNIT ELFA"/>
    <property type="match status" value="1"/>
</dbReference>
<dbReference type="Pfam" id="PF00419">
    <property type="entry name" value="Fimbrial"/>
    <property type="match status" value="1"/>
</dbReference>
<organism evidence="6 7">
    <name type="scientific">Salmonella enterica subsp. indica</name>
    <dbReference type="NCBI Taxonomy" id="59207"/>
    <lineage>
        <taxon>Bacteria</taxon>
        <taxon>Pseudomonadati</taxon>
        <taxon>Pseudomonadota</taxon>
        <taxon>Gammaproteobacteria</taxon>
        <taxon>Enterobacterales</taxon>
        <taxon>Enterobacteriaceae</taxon>
        <taxon>Salmonella</taxon>
    </lineage>
</organism>
<dbReference type="InterPro" id="IPR008966">
    <property type="entry name" value="Adhesion_dom_sf"/>
</dbReference>
<evidence type="ECO:0000256" key="3">
    <source>
        <dbReference type="ARBA" id="ARBA00022729"/>
    </source>
</evidence>
<reference evidence="6 7" key="1">
    <citation type="submission" date="2018-06" db="EMBL/GenBank/DDBJ databases">
        <authorList>
            <consortium name="Pathogen Informatics"/>
            <person name="Doyle S."/>
        </authorList>
    </citation>
    <scope>NUCLEOTIDE SEQUENCE [LARGE SCALE GENOMIC DNA]</scope>
    <source>
        <strain evidence="6 7">NCTC12420</strain>
    </source>
</reference>
<dbReference type="Gene3D" id="2.60.40.1090">
    <property type="entry name" value="Fimbrial-type adhesion domain"/>
    <property type="match status" value="1"/>
</dbReference>
<name>A0A379XU86_SALER</name>
<accession>A0A379XU86</accession>
<evidence type="ECO:0000256" key="4">
    <source>
        <dbReference type="ARBA" id="ARBA00023263"/>
    </source>
</evidence>
<dbReference type="SUPFAM" id="SSF49401">
    <property type="entry name" value="Bacterial adhesins"/>
    <property type="match status" value="1"/>
</dbReference>
<feature type="domain" description="Fimbrial-type adhesion" evidence="5">
    <location>
        <begin position="191"/>
        <end position="334"/>
    </location>
</feature>
<dbReference type="InterPro" id="IPR036937">
    <property type="entry name" value="Adhesion_dom_fimbrial_sf"/>
</dbReference>
<evidence type="ECO:0000313" key="7">
    <source>
        <dbReference type="Proteomes" id="UP000254220"/>
    </source>
</evidence>
<dbReference type="AlphaFoldDB" id="A0A379XU86"/>
<dbReference type="Gene3D" id="2.60.40.3310">
    <property type="match status" value="1"/>
</dbReference>
<evidence type="ECO:0000313" key="6">
    <source>
        <dbReference type="EMBL" id="SUI04044.1"/>
    </source>
</evidence>
<comment type="subcellular location">
    <subcellularLocation>
        <location evidence="1">Fimbrium</location>
    </subcellularLocation>
</comment>